<name>X1C670_9ZZZZ</name>
<accession>X1C670</accession>
<comment type="caution">
    <text evidence="2">The sequence shown here is derived from an EMBL/GenBank/DDBJ whole genome shotgun (WGS) entry which is preliminary data.</text>
</comment>
<protein>
    <submittedName>
        <fullName evidence="2">Uncharacterized protein</fullName>
    </submittedName>
</protein>
<dbReference type="PANTHER" id="PTHR16214:SF3">
    <property type="entry name" value="TRANSMEMBRANE PROTEIN 260"/>
    <property type="match status" value="1"/>
</dbReference>
<feature type="transmembrane region" description="Helical" evidence="1">
    <location>
        <begin position="107"/>
        <end position="128"/>
    </location>
</feature>
<gene>
    <name evidence="2" type="ORF">S01H4_50472</name>
</gene>
<feature type="transmembrane region" description="Helical" evidence="1">
    <location>
        <begin position="134"/>
        <end position="155"/>
    </location>
</feature>
<feature type="transmembrane region" description="Helical" evidence="1">
    <location>
        <begin position="176"/>
        <end position="197"/>
    </location>
</feature>
<dbReference type="EMBL" id="BART01028658">
    <property type="protein sequence ID" value="GAG91898.1"/>
    <property type="molecule type" value="Genomic_DNA"/>
</dbReference>
<feature type="transmembrane region" description="Helical" evidence="1">
    <location>
        <begin position="209"/>
        <end position="227"/>
    </location>
</feature>
<feature type="non-terminal residue" evidence="2">
    <location>
        <position position="271"/>
    </location>
</feature>
<evidence type="ECO:0000313" key="2">
    <source>
        <dbReference type="EMBL" id="GAG91898.1"/>
    </source>
</evidence>
<feature type="non-terminal residue" evidence="2">
    <location>
        <position position="1"/>
    </location>
</feature>
<sequence>VVVGVSTELYLPIRASKLTELYRDKEAAAQYLAGENIAPRINECNPGEDFSAFDNVLHRVQYGPQKIIPRQTQDNTGYGLIAGYFWQFAHYIRYLSWQPIPEDTNKVFRGIVLSLFYLFGIWGMVELYKREKKLFLFMILIMFMLSFAMITYLNLKFSPSDANPKHQPREVRERDYFFHPGHVYFGLFVGLGFFGFVDWLKRGSKNKKWVHWGGLGGVVALSLVPLLTNIRVNNRFGDFIPKDYGYNMLVSCDDGSLIFTNGDNDTFPLWF</sequence>
<reference evidence="2" key="1">
    <citation type="journal article" date="2014" name="Front. Microbiol.">
        <title>High frequency of phylogenetically diverse reductive dehalogenase-homologous genes in deep subseafloor sedimentary metagenomes.</title>
        <authorList>
            <person name="Kawai M."/>
            <person name="Futagami T."/>
            <person name="Toyoda A."/>
            <person name="Takaki Y."/>
            <person name="Nishi S."/>
            <person name="Hori S."/>
            <person name="Arai W."/>
            <person name="Tsubouchi T."/>
            <person name="Morono Y."/>
            <person name="Uchiyama I."/>
            <person name="Ito T."/>
            <person name="Fujiyama A."/>
            <person name="Inagaki F."/>
            <person name="Takami H."/>
        </authorList>
    </citation>
    <scope>NUCLEOTIDE SEQUENCE</scope>
    <source>
        <strain evidence="2">Expedition CK06-06</strain>
    </source>
</reference>
<keyword evidence="1" id="KW-1133">Transmembrane helix</keyword>
<organism evidence="2">
    <name type="scientific">marine sediment metagenome</name>
    <dbReference type="NCBI Taxonomy" id="412755"/>
    <lineage>
        <taxon>unclassified sequences</taxon>
        <taxon>metagenomes</taxon>
        <taxon>ecological metagenomes</taxon>
    </lineage>
</organism>
<dbReference type="PANTHER" id="PTHR16214">
    <property type="entry name" value="TRANSMEMBRANE PROTEIN 260"/>
    <property type="match status" value="1"/>
</dbReference>
<proteinExistence type="predicted"/>
<dbReference type="InterPro" id="IPR052724">
    <property type="entry name" value="GT117_domain-containing"/>
</dbReference>
<keyword evidence="1" id="KW-0472">Membrane</keyword>
<dbReference type="AlphaFoldDB" id="X1C670"/>
<evidence type="ECO:0000256" key="1">
    <source>
        <dbReference type="SAM" id="Phobius"/>
    </source>
</evidence>
<keyword evidence="1" id="KW-0812">Transmembrane</keyword>